<dbReference type="Proteomes" id="UP000095282">
    <property type="component" value="Unplaced"/>
</dbReference>
<reference evidence="4" key="1">
    <citation type="submission" date="2016-11" db="UniProtKB">
        <authorList>
            <consortium name="WormBaseParasite"/>
        </authorList>
    </citation>
    <scope>IDENTIFICATION</scope>
</reference>
<evidence type="ECO:0000313" key="3">
    <source>
        <dbReference type="Proteomes" id="UP000095282"/>
    </source>
</evidence>
<name>A0A1I7UNX0_9PELO</name>
<keyword evidence="3" id="KW-1185">Reference proteome</keyword>
<dbReference type="WBParaSite" id="Csp11.Scaffold630.g17868.t1">
    <property type="protein sequence ID" value="Csp11.Scaffold630.g17868.t1"/>
    <property type="gene ID" value="Csp11.Scaffold630.g17868"/>
</dbReference>
<keyword evidence="1" id="KW-0175">Coiled coil</keyword>
<sequence length="108" mass="12409">MPPKIVRVEVDLRDLVYGMTSTEMVLWYAESVIAQKKKEEEKKRLAQNAVKVARKRVYVSTPLPRRILTVPSNAPSTSSSQNAPPYQYIRKPTNPNILRVTPTKMRQQ</sequence>
<accession>A0A1I7UNX0</accession>
<protein>
    <submittedName>
        <fullName evidence="4">TPX2 domain-containing protein</fullName>
    </submittedName>
</protein>
<proteinExistence type="predicted"/>
<evidence type="ECO:0000256" key="2">
    <source>
        <dbReference type="SAM" id="MobiDB-lite"/>
    </source>
</evidence>
<feature type="compositionally biased region" description="Polar residues" evidence="2">
    <location>
        <begin position="70"/>
        <end position="84"/>
    </location>
</feature>
<organism evidence="3 4">
    <name type="scientific">Caenorhabditis tropicalis</name>
    <dbReference type="NCBI Taxonomy" id="1561998"/>
    <lineage>
        <taxon>Eukaryota</taxon>
        <taxon>Metazoa</taxon>
        <taxon>Ecdysozoa</taxon>
        <taxon>Nematoda</taxon>
        <taxon>Chromadorea</taxon>
        <taxon>Rhabditida</taxon>
        <taxon>Rhabditina</taxon>
        <taxon>Rhabditomorpha</taxon>
        <taxon>Rhabditoidea</taxon>
        <taxon>Rhabditidae</taxon>
        <taxon>Peloderinae</taxon>
        <taxon>Caenorhabditis</taxon>
    </lineage>
</organism>
<evidence type="ECO:0000256" key="1">
    <source>
        <dbReference type="SAM" id="Coils"/>
    </source>
</evidence>
<feature type="coiled-coil region" evidence="1">
    <location>
        <begin position="29"/>
        <end position="56"/>
    </location>
</feature>
<evidence type="ECO:0000313" key="4">
    <source>
        <dbReference type="WBParaSite" id="Csp11.Scaffold630.g17868.t1"/>
    </source>
</evidence>
<dbReference type="AlphaFoldDB" id="A0A1I7UNX0"/>
<feature type="region of interest" description="Disordered" evidence="2">
    <location>
        <begin position="69"/>
        <end position="95"/>
    </location>
</feature>